<dbReference type="RefSeq" id="WP_228352313.1">
    <property type="nucleotide sequence ID" value="NZ_JACEGA010000001.1"/>
</dbReference>
<proteinExistence type="predicted"/>
<evidence type="ECO:0000256" key="1">
    <source>
        <dbReference type="SAM" id="Coils"/>
    </source>
</evidence>
<sequence>MGRRTKGINFHSIVKNKKLPILTIDTRWHELFPDDWKTAEIRELEAKVNNLLKRQGKLGNDIKDLKKLKSNLLKDIVINMDIGNDSMKKVKEKKREKNKQYIEEINEKIDQYMNELGDLPYQIKEANEALMAASVQICYKRLEQNNQELDEVMDEVNKLRAQIKEKLLIKQDLEERNSMIYTYMHDIFGAEITDMLDRHHN</sequence>
<feature type="coiled-coil region" evidence="1">
    <location>
        <begin position="139"/>
        <end position="176"/>
    </location>
</feature>
<keyword evidence="1" id="KW-0175">Coiled coil</keyword>
<keyword evidence="3" id="KW-1185">Reference proteome</keyword>
<name>A0A839K077_9FIRM</name>
<feature type="coiled-coil region" evidence="1">
    <location>
        <begin position="41"/>
        <end position="115"/>
    </location>
</feature>
<accession>A0A839K077</accession>
<gene>
    <name evidence="2" type="ORF">H0486_06915</name>
</gene>
<dbReference type="Proteomes" id="UP000574276">
    <property type="component" value="Unassembled WGS sequence"/>
</dbReference>
<protein>
    <submittedName>
        <fullName evidence="2">Uncharacterized protein</fullName>
    </submittedName>
</protein>
<dbReference type="EMBL" id="JACEGA010000001">
    <property type="protein sequence ID" value="MBB2182602.1"/>
    <property type="molecule type" value="Genomic_DNA"/>
</dbReference>
<comment type="caution">
    <text evidence="2">The sequence shown here is derived from an EMBL/GenBank/DDBJ whole genome shotgun (WGS) entry which is preliminary data.</text>
</comment>
<organism evidence="2 3">
    <name type="scientific">Variimorphobacter saccharofermentans</name>
    <dbReference type="NCBI Taxonomy" id="2755051"/>
    <lineage>
        <taxon>Bacteria</taxon>
        <taxon>Bacillati</taxon>
        <taxon>Bacillota</taxon>
        <taxon>Clostridia</taxon>
        <taxon>Lachnospirales</taxon>
        <taxon>Lachnospiraceae</taxon>
        <taxon>Variimorphobacter</taxon>
    </lineage>
</organism>
<evidence type="ECO:0000313" key="3">
    <source>
        <dbReference type="Proteomes" id="UP000574276"/>
    </source>
</evidence>
<evidence type="ECO:0000313" key="2">
    <source>
        <dbReference type="EMBL" id="MBB2182602.1"/>
    </source>
</evidence>
<reference evidence="2 3" key="1">
    <citation type="submission" date="2020-07" db="EMBL/GenBank/DDBJ databases">
        <title>Characterization and genome sequencing of isolate MD1, a novel member within the family Lachnospiraceae.</title>
        <authorList>
            <person name="Rettenmaier R."/>
            <person name="Di Bello L."/>
            <person name="Zinser C."/>
            <person name="Scheitz K."/>
            <person name="Liebl W."/>
            <person name="Zverlov V."/>
        </authorList>
    </citation>
    <scope>NUCLEOTIDE SEQUENCE [LARGE SCALE GENOMIC DNA]</scope>
    <source>
        <strain evidence="2 3">MD1</strain>
    </source>
</reference>
<dbReference type="AlphaFoldDB" id="A0A839K077"/>